<dbReference type="AlphaFoldDB" id="A0A9W9MT22"/>
<evidence type="ECO:0000313" key="2">
    <source>
        <dbReference type="EMBL" id="KAJ5206986.1"/>
    </source>
</evidence>
<evidence type="ECO:0000256" key="1">
    <source>
        <dbReference type="SAM" id="MobiDB-lite"/>
    </source>
</evidence>
<dbReference type="EMBL" id="JAPQKP010000002">
    <property type="protein sequence ID" value="KAJ5206986.1"/>
    <property type="molecule type" value="Genomic_DNA"/>
</dbReference>
<comment type="caution">
    <text evidence="2">The sequence shown here is derived from an EMBL/GenBank/DDBJ whole genome shotgun (WGS) entry which is preliminary data.</text>
</comment>
<feature type="region of interest" description="Disordered" evidence="1">
    <location>
        <begin position="37"/>
        <end position="66"/>
    </location>
</feature>
<feature type="region of interest" description="Disordered" evidence="1">
    <location>
        <begin position="1"/>
        <end position="23"/>
    </location>
</feature>
<protein>
    <submittedName>
        <fullName evidence="2">Uncharacterized protein</fullName>
    </submittedName>
</protein>
<name>A0A9W9MT22_9EURO</name>
<proteinExistence type="predicted"/>
<feature type="compositionally biased region" description="Basic and acidic residues" evidence="1">
    <location>
        <begin position="1"/>
        <end position="14"/>
    </location>
</feature>
<accession>A0A9W9MT22</accession>
<sequence>MSFPESEKYSHSEQGKLFTMIPNTSSDSLYLDSHVAREQRRQAKEEMGARLPESEEISDSKQAQSFTIVPDTPGDILYLDSSVAIGQRRQSEVEMKANDTAFYQAEGQEGEGVLAGMKHQLDSVAPGGSISEFGNSIGSVVQEKVAAAKDTLMGSALPAAQGALRTVQGHIRSISGGSNEAEETVPEELSQEERECIDNMSNEQICDFLREKHMSNKHPLPTK</sequence>
<evidence type="ECO:0000313" key="3">
    <source>
        <dbReference type="Proteomes" id="UP001150879"/>
    </source>
</evidence>
<reference evidence="2" key="2">
    <citation type="journal article" date="2023" name="IMA Fungus">
        <title>Comparative genomic study of the Penicillium genus elucidates a diverse pangenome and 15 lateral gene transfer events.</title>
        <authorList>
            <person name="Petersen C."/>
            <person name="Sorensen T."/>
            <person name="Nielsen M.R."/>
            <person name="Sondergaard T.E."/>
            <person name="Sorensen J.L."/>
            <person name="Fitzpatrick D.A."/>
            <person name="Frisvad J.C."/>
            <person name="Nielsen K.L."/>
        </authorList>
    </citation>
    <scope>NUCLEOTIDE SEQUENCE</scope>
    <source>
        <strain evidence="2">IBT 16849</strain>
    </source>
</reference>
<reference evidence="2" key="1">
    <citation type="submission" date="2022-11" db="EMBL/GenBank/DDBJ databases">
        <authorList>
            <person name="Petersen C."/>
        </authorList>
    </citation>
    <scope>NUCLEOTIDE SEQUENCE</scope>
    <source>
        <strain evidence="2">IBT 16849</strain>
    </source>
</reference>
<gene>
    <name evidence="2" type="ORF">N7472_003434</name>
</gene>
<keyword evidence="3" id="KW-1185">Reference proteome</keyword>
<dbReference type="Proteomes" id="UP001150879">
    <property type="component" value="Unassembled WGS sequence"/>
</dbReference>
<organism evidence="2 3">
    <name type="scientific">Penicillium cf. griseofulvum</name>
    <dbReference type="NCBI Taxonomy" id="2972120"/>
    <lineage>
        <taxon>Eukaryota</taxon>
        <taxon>Fungi</taxon>
        <taxon>Dikarya</taxon>
        <taxon>Ascomycota</taxon>
        <taxon>Pezizomycotina</taxon>
        <taxon>Eurotiomycetes</taxon>
        <taxon>Eurotiomycetidae</taxon>
        <taxon>Eurotiales</taxon>
        <taxon>Aspergillaceae</taxon>
        <taxon>Penicillium</taxon>
    </lineage>
</organism>
<feature type="compositionally biased region" description="Basic and acidic residues" evidence="1">
    <location>
        <begin position="37"/>
        <end position="48"/>
    </location>
</feature>